<dbReference type="Gene3D" id="3.30.420.10">
    <property type="entry name" value="Ribonuclease H-like superfamily/Ribonuclease H"/>
    <property type="match status" value="1"/>
</dbReference>
<reference evidence="2 3" key="1">
    <citation type="submission" date="2024-09" db="EMBL/GenBank/DDBJ databases">
        <title>Draft genome sequence of Candidatus Magnetaquicoccaceae bacterium FCR-1.</title>
        <authorList>
            <person name="Shimoshige H."/>
            <person name="Shimamura S."/>
            <person name="Taoka A."/>
            <person name="Kobayashi H."/>
            <person name="Maekawa T."/>
        </authorList>
    </citation>
    <scope>NUCLEOTIDE SEQUENCE [LARGE SCALE GENOMIC DNA]</scope>
    <source>
        <strain evidence="2 3">FCR-1</strain>
    </source>
</reference>
<evidence type="ECO:0000313" key="2">
    <source>
        <dbReference type="EMBL" id="GAB0058759.1"/>
    </source>
</evidence>
<dbReference type="EMBL" id="BAAFGK010000005">
    <property type="protein sequence ID" value="GAB0058759.1"/>
    <property type="molecule type" value="Genomic_DNA"/>
</dbReference>
<dbReference type="InterPro" id="IPR012337">
    <property type="entry name" value="RNaseH-like_sf"/>
</dbReference>
<keyword evidence="3" id="KW-1185">Reference proteome</keyword>
<dbReference type="InterPro" id="IPR019288">
    <property type="entry name" value="3'-5'_exonuclease_PolB-like"/>
</dbReference>
<dbReference type="Proteomes" id="UP001628193">
    <property type="component" value="Unassembled WGS sequence"/>
</dbReference>
<organism evidence="2 3">
    <name type="scientific">Candidatus Magnetaquiglobus chichijimensis</name>
    <dbReference type="NCBI Taxonomy" id="3141448"/>
    <lineage>
        <taxon>Bacteria</taxon>
        <taxon>Pseudomonadati</taxon>
        <taxon>Pseudomonadota</taxon>
        <taxon>Magnetococcia</taxon>
        <taxon>Magnetococcales</taxon>
        <taxon>Candidatus Magnetaquicoccaceae</taxon>
        <taxon>Candidatus Magnetaquiglobus</taxon>
    </lineage>
</organism>
<sequence length="283" mass="32236">MFKQIHKLVWAFDAEWMPNPTAGRLLHNLPEEADDLEVMETMWQKGGATDENPRPFLKTILCRMLSIAAVQRQQHADGRVSLSLLSLPRDPNAPHDEKEIVWRFLNAIGERHPQLVGYNSLAADLRILVQRGICLGIQAPRFALRPNKPWEGVDYFAKGSDWHIDLRDYATPGWGSGTPSLHELAVLSGIPGKMDASGEDVPRMWLEGQLDRIIAYNERDALTTYLVWLRMAHFGGLFNPEGYLQEQQRVRELIVAESANKPHLHDYLAAWERLSPDLFRTEG</sequence>
<gene>
    <name evidence="2" type="ORF">SIID45300_03116</name>
</gene>
<dbReference type="CDD" id="cd05782">
    <property type="entry name" value="DNA_polB_like1_exo"/>
    <property type="match status" value="1"/>
</dbReference>
<proteinExistence type="predicted"/>
<evidence type="ECO:0000259" key="1">
    <source>
        <dbReference type="Pfam" id="PF10108"/>
    </source>
</evidence>
<dbReference type="Pfam" id="PF10108">
    <property type="entry name" value="DNA_pol_B_exo2"/>
    <property type="match status" value="1"/>
</dbReference>
<name>A0ABQ0CD15_9PROT</name>
<dbReference type="RefSeq" id="WP_420906483.1">
    <property type="nucleotide sequence ID" value="NZ_BAAFGK010000005.1"/>
</dbReference>
<accession>A0ABQ0CD15</accession>
<protein>
    <recommendedName>
        <fullName evidence="1">Predicted 3'-5' exonuclease PolB-like domain-containing protein</fullName>
    </recommendedName>
</protein>
<dbReference type="InterPro" id="IPR036397">
    <property type="entry name" value="RNaseH_sf"/>
</dbReference>
<evidence type="ECO:0000313" key="3">
    <source>
        <dbReference type="Proteomes" id="UP001628193"/>
    </source>
</evidence>
<feature type="domain" description="Predicted 3'-5' exonuclease PolB-like" evidence="1">
    <location>
        <begin position="55"/>
        <end position="271"/>
    </location>
</feature>
<dbReference type="SUPFAM" id="SSF53098">
    <property type="entry name" value="Ribonuclease H-like"/>
    <property type="match status" value="1"/>
</dbReference>
<comment type="caution">
    <text evidence="2">The sequence shown here is derived from an EMBL/GenBank/DDBJ whole genome shotgun (WGS) entry which is preliminary data.</text>
</comment>